<dbReference type="InParanoid" id="A0A251UFG6"/>
<feature type="compositionally biased region" description="Polar residues" evidence="1">
    <location>
        <begin position="47"/>
        <end position="66"/>
    </location>
</feature>
<sequence length="87" mass="9588">MDDYSIIHPIYTRSDSSFINETHDISATIMPTISGCHHLFQHSKPPSCNQLRSTTLTPSAQPSQLLPSAIGPSTRDSADMNHHCRSP</sequence>
<evidence type="ECO:0000256" key="1">
    <source>
        <dbReference type="SAM" id="MobiDB-lite"/>
    </source>
</evidence>
<evidence type="ECO:0000313" key="4">
    <source>
        <dbReference type="Proteomes" id="UP000215914"/>
    </source>
</evidence>
<feature type="region of interest" description="Disordered" evidence="1">
    <location>
        <begin position="47"/>
        <end position="87"/>
    </location>
</feature>
<gene>
    <name evidence="3" type="ORF">HannXRQ_Chr06g0167771</name>
    <name evidence="2" type="ORF">HanXRQr2_Chr06g0243371</name>
</gene>
<evidence type="ECO:0000313" key="2">
    <source>
        <dbReference type="EMBL" id="KAF5801027.1"/>
    </source>
</evidence>
<dbReference type="Proteomes" id="UP000215914">
    <property type="component" value="Chromosome 6"/>
</dbReference>
<evidence type="ECO:0000313" key="3">
    <source>
        <dbReference type="EMBL" id="OTG22097.1"/>
    </source>
</evidence>
<feature type="compositionally biased region" description="Basic and acidic residues" evidence="1">
    <location>
        <begin position="76"/>
        <end position="87"/>
    </location>
</feature>
<organism evidence="3 4">
    <name type="scientific">Helianthus annuus</name>
    <name type="common">Common sunflower</name>
    <dbReference type="NCBI Taxonomy" id="4232"/>
    <lineage>
        <taxon>Eukaryota</taxon>
        <taxon>Viridiplantae</taxon>
        <taxon>Streptophyta</taxon>
        <taxon>Embryophyta</taxon>
        <taxon>Tracheophyta</taxon>
        <taxon>Spermatophyta</taxon>
        <taxon>Magnoliopsida</taxon>
        <taxon>eudicotyledons</taxon>
        <taxon>Gunneridae</taxon>
        <taxon>Pentapetalae</taxon>
        <taxon>asterids</taxon>
        <taxon>campanulids</taxon>
        <taxon>Asterales</taxon>
        <taxon>Asteraceae</taxon>
        <taxon>Asteroideae</taxon>
        <taxon>Heliantheae alliance</taxon>
        <taxon>Heliantheae</taxon>
        <taxon>Helianthus</taxon>
    </lineage>
</organism>
<name>A0A251UFG6_HELAN</name>
<protein>
    <submittedName>
        <fullName evidence="3">Uncharacterized protein</fullName>
    </submittedName>
</protein>
<reference evidence="2 4" key="1">
    <citation type="journal article" date="2017" name="Nature">
        <title>The sunflower genome provides insights into oil metabolism, flowering and Asterid evolution.</title>
        <authorList>
            <person name="Badouin H."/>
            <person name="Gouzy J."/>
            <person name="Grassa C.J."/>
            <person name="Murat F."/>
            <person name="Staton S.E."/>
            <person name="Cottret L."/>
            <person name="Lelandais-Briere C."/>
            <person name="Owens G.L."/>
            <person name="Carrere S."/>
            <person name="Mayjonade B."/>
            <person name="Legrand L."/>
            <person name="Gill N."/>
            <person name="Kane N.C."/>
            <person name="Bowers J.E."/>
            <person name="Hubner S."/>
            <person name="Bellec A."/>
            <person name="Berard A."/>
            <person name="Berges H."/>
            <person name="Blanchet N."/>
            <person name="Boniface M.C."/>
            <person name="Brunel D."/>
            <person name="Catrice O."/>
            <person name="Chaidir N."/>
            <person name="Claudel C."/>
            <person name="Donnadieu C."/>
            <person name="Faraut T."/>
            <person name="Fievet G."/>
            <person name="Helmstetter N."/>
            <person name="King M."/>
            <person name="Knapp S.J."/>
            <person name="Lai Z."/>
            <person name="Le Paslier M.C."/>
            <person name="Lippi Y."/>
            <person name="Lorenzon L."/>
            <person name="Mandel J.R."/>
            <person name="Marage G."/>
            <person name="Marchand G."/>
            <person name="Marquand E."/>
            <person name="Bret-Mestries E."/>
            <person name="Morien E."/>
            <person name="Nambeesan S."/>
            <person name="Nguyen T."/>
            <person name="Pegot-Espagnet P."/>
            <person name="Pouilly N."/>
            <person name="Raftis F."/>
            <person name="Sallet E."/>
            <person name="Schiex T."/>
            <person name="Thomas J."/>
            <person name="Vandecasteele C."/>
            <person name="Vares D."/>
            <person name="Vear F."/>
            <person name="Vautrin S."/>
            <person name="Crespi M."/>
            <person name="Mangin B."/>
            <person name="Burke J.M."/>
            <person name="Salse J."/>
            <person name="Munos S."/>
            <person name="Vincourt P."/>
            <person name="Rieseberg L.H."/>
            <person name="Langlade N.B."/>
        </authorList>
    </citation>
    <scope>NUCLEOTIDE SEQUENCE [LARGE SCALE GENOMIC DNA]</scope>
    <source>
        <strain evidence="4">cv. SF193</strain>
        <tissue evidence="2">Leaves</tissue>
    </source>
</reference>
<reference evidence="3" key="2">
    <citation type="submission" date="2017-02" db="EMBL/GenBank/DDBJ databases">
        <title>Sunflower complete genome.</title>
        <authorList>
            <person name="Langlade N."/>
            <person name="Munos S."/>
        </authorList>
    </citation>
    <scope>NUCLEOTIDE SEQUENCE [LARGE SCALE GENOMIC DNA]</scope>
    <source>
        <tissue evidence="3">Leaves</tissue>
    </source>
</reference>
<accession>A0A251UFG6</accession>
<dbReference type="AlphaFoldDB" id="A0A251UFG6"/>
<proteinExistence type="predicted"/>
<dbReference type="Gramene" id="mRNA:HanXRQr2_Chr06g0243371">
    <property type="protein sequence ID" value="mRNA:HanXRQr2_Chr06g0243371"/>
    <property type="gene ID" value="HanXRQr2_Chr06g0243371"/>
</dbReference>
<dbReference type="EMBL" id="CM007895">
    <property type="protein sequence ID" value="OTG22097.1"/>
    <property type="molecule type" value="Genomic_DNA"/>
</dbReference>
<reference evidence="2" key="3">
    <citation type="submission" date="2020-06" db="EMBL/GenBank/DDBJ databases">
        <title>Helianthus annuus Genome sequencing and assembly Release 2.</title>
        <authorList>
            <person name="Gouzy J."/>
            <person name="Langlade N."/>
            <person name="Munos S."/>
        </authorList>
    </citation>
    <scope>NUCLEOTIDE SEQUENCE</scope>
    <source>
        <tissue evidence="2">Leaves</tissue>
    </source>
</reference>
<keyword evidence="4" id="KW-1185">Reference proteome</keyword>
<dbReference type="EMBL" id="MNCJ02000321">
    <property type="protein sequence ID" value="KAF5801027.1"/>
    <property type="molecule type" value="Genomic_DNA"/>
</dbReference>